<dbReference type="OrthoDB" id="1929566at2759"/>
<feature type="region of interest" description="Disordered" evidence="1">
    <location>
        <begin position="90"/>
        <end position="112"/>
    </location>
</feature>
<dbReference type="AlphaFoldDB" id="A0A5N6LL21"/>
<evidence type="ECO:0000313" key="2">
    <source>
        <dbReference type="EMBL" id="KAD2392913.1"/>
    </source>
</evidence>
<dbReference type="Proteomes" id="UP000326396">
    <property type="component" value="Linkage Group LG9"/>
</dbReference>
<keyword evidence="3" id="KW-1185">Reference proteome</keyword>
<evidence type="ECO:0000313" key="3">
    <source>
        <dbReference type="Proteomes" id="UP000326396"/>
    </source>
</evidence>
<evidence type="ECO:0000256" key="1">
    <source>
        <dbReference type="SAM" id="MobiDB-lite"/>
    </source>
</evidence>
<dbReference type="EMBL" id="SZYD01000019">
    <property type="protein sequence ID" value="KAD2392913.1"/>
    <property type="molecule type" value="Genomic_DNA"/>
</dbReference>
<comment type="caution">
    <text evidence="2">The sequence shown here is derived from an EMBL/GenBank/DDBJ whole genome shotgun (WGS) entry which is preliminary data.</text>
</comment>
<name>A0A5N6LL21_9ASTR</name>
<reference evidence="2 3" key="1">
    <citation type="submission" date="2019-05" db="EMBL/GenBank/DDBJ databases">
        <title>Mikania micrantha, genome provides insights into the molecular mechanism of rapid growth.</title>
        <authorList>
            <person name="Liu B."/>
        </authorList>
    </citation>
    <scope>NUCLEOTIDE SEQUENCE [LARGE SCALE GENOMIC DNA]</scope>
    <source>
        <strain evidence="2">NLD-2019</strain>
        <tissue evidence="2">Leaf</tissue>
    </source>
</reference>
<proteinExistence type="predicted"/>
<sequence length="164" mass="19179">MKYDGISGIREHIMMMNDMARKLKELDMEISDGFLVHFFMTSLPASYEAFKINYNTHKGKWMMNELISMCVQEEERQKLEKHDVAYLMAAGSKKRKNNTHKEASKVHKSNADASFSSNYSNDKTYCKFYRKVGHKHKDCPDLKEWLAKRGIPYNTEALKKPKNT</sequence>
<organism evidence="2 3">
    <name type="scientific">Mikania micrantha</name>
    <name type="common">bitter vine</name>
    <dbReference type="NCBI Taxonomy" id="192012"/>
    <lineage>
        <taxon>Eukaryota</taxon>
        <taxon>Viridiplantae</taxon>
        <taxon>Streptophyta</taxon>
        <taxon>Embryophyta</taxon>
        <taxon>Tracheophyta</taxon>
        <taxon>Spermatophyta</taxon>
        <taxon>Magnoliopsida</taxon>
        <taxon>eudicotyledons</taxon>
        <taxon>Gunneridae</taxon>
        <taxon>Pentapetalae</taxon>
        <taxon>asterids</taxon>
        <taxon>campanulids</taxon>
        <taxon>Asterales</taxon>
        <taxon>Asteraceae</taxon>
        <taxon>Asteroideae</taxon>
        <taxon>Heliantheae alliance</taxon>
        <taxon>Eupatorieae</taxon>
        <taxon>Mikania</taxon>
    </lineage>
</organism>
<dbReference type="Pfam" id="PF14223">
    <property type="entry name" value="Retrotran_gag_2"/>
    <property type="match status" value="1"/>
</dbReference>
<accession>A0A5N6LL21</accession>
<gene>
    <name evidence="2" type="ORF">E3N88_39890</name>
</gene>
<protein>
    <submittedName>
        <fullName evidence="2">Uncharacterized protein</fullName>
    </submittedName>
</protein>